<dbReference type="GO" id="GO:0051262">
    <property type="term" value="P:protein tetramerization"/>
    <property type="evidence" value="ECO:0007669"/>
    <property type="project" value="InterPro"/>
</dbReference>
<dbReference type="InterPro" id="IPR003708">
    <property type="entry name" value="SecB"/>
</dbReference>
<evidence type="ECO:0000313" key="5">
    <source>
        <dbReference type="EMBL" id="MBU2723934.1"/>
    </source>
</evidence>
<accession>A0A8X8GCV0</accession>
<dbReference type="InterPro" id="IPR035958">
    <property type="entry name" value="SecB-like_sf"/>
</dbReference>
<dbReference type="RefSeq" id="WP_215886406.1">
    <property type="nucleotide sequence ID" value="NZ_CP134225.1"/>
</dbReference>
<comment type="caution">
    <text evidence="5">The sequence shown here is derived from an EMBL/GenBank/DDBJ whole genome shotgun (WGS) entry which is preliminary data.</text>
</comment>
<dbReference type="Gene3D" id="3.10.420.10">
    <property type="entry name" value="SecB-like"/>
    <property type="match status" value="1"/>
</dbReference>
<dbReference type="Pfam" id="PF02556">
    <property type="entry name" value="SecB"/>
    <property type="match status" value="1"/>
</dbReference>
<evidence type="ECO:0000256" key="1">
    <source>
        <dbReference type="ARBA" id="ARBA00009990"/>
    </source>
</evidence>
<evidence type="ECO:0000313" key="6">
    <source>
        <dbReference type="Proteomes" id="UP000887300"/>
    </source>
</evidence>
<evidence type="ECO:0000256" key="3">
    <source>
        <dbReference type="ARBA" id="ARBA00022927"/>
    </source>
</evidence>
<dbReference type="GO" id="GO:0015031">
    <property type="term" value="P:protein transport"/>
    <property type="evidence" value="ECO:0007669"/>
    <property type="project" value="UniProtKB-KW"/>
</dbReference>
<evidence type="ECO:0000256" key="2">
    <source>
        <dbReference type="ARBA" id="ARBA00022448"/>
    </source>
</evidence>
<keyword evidence="2" id="KW-0813">Transport</keyword>
<dbReference type="SUPFAM" id="SSF54611">
    <property type="entry name" value="SecB-like"/>
    <property type="match status" value="1"/>
</dbReference>
<comment type="similarity">
    <text evidence="1">Belongs to the SecB family.</text>
</comment>
<dbReference type="AlphaFoldDB" id="A0A8X8GCV0"/>
<sequence length="153" mass="17256">MISIHSSRLRRCTMEIHQPWAPGRFDLQTNHQITLLPDVNDVSVYTVTLVVKVDVLMQSRPYLNIEVAYESRVQVDLATYEHVEKLDQALLVRLPMLMLDYVRPIVSALSTQAGYPAVCLPPTNYAGFLESRIQAQPSIPKPLPASTNPFTSH</sequence>
<dbReference type="EMBL" id="JABBHS010000364">
    <property type="protein sequence ID" value="MBU2723934.1"/>
    <property type="molecule type" value="Genomic_DNA"/>
</dbReference>
<name>A0A8X8GCV0_ACIFI</name>
<organism evidence="5 6">
    <name type="scientific">Acidithiobacillus ferridurans</name>
    <dbReference type="NCBI Taxonomy" id="1232575"/>
    <lineage>
        <taxon>Bacteria</taxon>
        <taxon>Pseudomonadati</taxon>
        <taxon>Pseudomonadota</taxon>
        <taxon>Acidithiobacillia</taxon>
        <taxon>Acidithiobacillales</taxon>
        <taxon>Acidithiobacillaceae</taxon>
        <taxon>Acidithiobacillus</taxon>
    </lineage>
</organism>
<dbReference type="Proteomes" id="UP000887300">
    <property type="component" value="Unassembled WGS sequence"/>
</dbReference>
<evidence type="ECO:0000256" key="4">
    <source>
        <dbReference type="ARBA" id="ARBA00023010"/>
    </source>
</evidence>
<gene>
    <name evidence="5" type="ORF">HF568_12130</name>
</gene>
<reference evidence="5" key="1">
    <citation type="journal article" date="2021" name="ISME J.">
        <title>Genomic evolution of the class Acidithiobacillia: deep-branching Proteobacteria living in extreme acidic conditions.</title>
        <authorList>
            <person name="Moya-Beltran A."/>
            <person name="Beard S."/>
            <person name="Rojas-Villalobos C."/>
            <person name="Issotta F."/>
            <person name="Gallardo Y."/>
            <person name="Ulloa R."/>
            <person name="Giaveno A."/>
            <person name="Degli Esposti M."/>
            <person name="Johnson D.B."/>
            <person name="Quatrini R."/>
        </authorList>
    </citation>
    <scope>NUCLEOTIDE SEQUENCE</scope>
    <source>
        <strain evidence="5">DSM 583</strain>
    </source>
</reference>
<keyword evidence="3" id="KW-0653">Protein transport</keyword>
<proteinExistence type="inferred from homology"/>
<dbReference type="GO" id="GO:0051082">
    <property type="term" value="F:unfolded protein binding"/>
    <property type="evidence" value="ECO:0007669"/>
    <property type="project" value="InterPro"/>
</dbReference>
<keyword evidence="4" id="KW-0811">Translocation</keyword>
<protein>
    <submittedName>
        <fullName evidence="5">Protein-export chaperone SecB</fullName>
    </submittedName>
</protein>